<keyword evidence="2" id="KW-1185">Reference proteome</keyword>
<accession>A0ACB8XMP7</accession>
<sequence>MDNLCFCFGVFFHFRFRVFVCLVSLVSCFGSNGYDDSDGFMLWRRKAGYIEDGEEQDDLILFPVDITITQDSKRKYVSLLLLALAFIEHILLVTRIGKHPRPSEGNIGSFRTLMKNSNDGGVSLMKPEKRSTWEGNIVVLQGNGKVLGEVG</sequence>
<proteinExistence type="predicted"/>
<reference evidence="1 2" key="2">
    <citation type="journal article" date="2022" name="Mol. Ecol. Resour.">
        <title>The genomes of chicory, endive, great burdock and yacon provide insights into Asteraceae paleo-polyploidization history and plant inulin production.</title>
        <authorList>
            <person name="Fan W."/>
            <person name="Wang S."/>
            <person name="Wang H."/>
            <person name="Wang A."/>
            <person name="Jiang F."/>
            <person name="Liu H."/>
            <person name="Zhao H."/>
            <person name="Xu D."/>
            <person name="Zhang Y."/>
        </authorList>
    </citation>
    <scope>NUCLEOTIDE SEQUENCE [LARGE SCALE GENOMIC DNA]</scope>
    <source>
        <strain evidence="2">cv. Niubang</strain>
    </source>
</reference>
<protein>
    <submittedName>
        <fullName evidence="1">Uncharacterized protein</fullName>
    </submittedName>
</protein>
<comment type="caution">
    <text evidence="1">The sequence shown here is derived from an EMBL/GenBank/DDBJ whole genome shotgun (WGS) entry which is preliminary data.</text>
</comment>
<evidence type="ECO:0000313" key="2">
    <source>
        <dbReference type="Proteomes" id="UP001055879"/>
    </source>
</evidence>
<evidence type="ECO:0000313" key="1">
    <source>
        <dbReference type="EMBL" id="KAI3669683.1"/>
    </source>
</evidence>
<organism evidence="1 2">
    <name type="scientific">Arctium lappa</name>
    <name type="common">Greater burdock</name>
    <name type="synonym">Lappa major</name>
    <dbReference type="NCBI Taxonomy" id="4217"/>
    <lineage>
        <taxon>Eukaryota</taxon>
        <taxon>Viridiplantae</taxon>
        <taxon>Streptophyta</taxon>
        <taxon>Embryophyta</taxon>
        <taxon>Tracheophyta</taxon>
        <taxon>Spermatophyta</taxon>
        <taxon>Magnoliopsida</taxon>
        <taxon>eudicotyledons</taxon>
        <taxon>Gunneridae</taxon>
        <taxon>Pentapetalae</taxon>
        <taxon>asterids</taxon>
        <taxon>campanulids</taxon>
        <taxon>Asterales</taxon>
        <taxon>Asteraceae</taxon>
        <taxon>Carduoideae</taxon>
        <taxon>Cardueae</taxon>
        <taxon>Arctiinae</taxon>
        <taxon>Arctium</taxon>
    </lineage>
</organism>
<reference evidence="2" key="1">
    <citation type="journal article" date="2022" name="Mol. Ecol. Resour.">
        <title>The genomes of chicory, endive, great burdock and yacon provide insights into Asteraceae palaeo-polyploidization history and plant inulin production.</title>
        <authorList>
            <person name="Fan W."/>
            <person name="Wang S."/>
            <person name="Wang H."/>
            <person name="Wang A."/>
            <person name="Jiang F."/>
            <person name="Liu H."/>
            <person name="Zhao H."/>
            <person name="Xu D."/>
            <person name="Zhang Y."/>
        </authorList>
    </citation>
    <scope>NUCLEOTIDE SEQUENCE [LARGE SCALE GENOMIC DNA]</scope>
    <source>
        <strain evidence="2">cv. Niubang</strain>
    </source>
</reference>
<dbReference type="Proteomes" id="UP001055879">
    <property type="component" value="Linkage Group LG16"/>
</dbReference>
<gene>
    <name evidence="1" type="ORF">L6452_41018</name>
</gene>
<dbReference type="EMBL" id="CM042062">
    <property type="protein sequence ID" value="KAI3669683.1"/>
    <property type="molecule type" value="Genomic_DNA"/>
</dbReference>
<name>A0ACB8XMP7_ARCLA</name>